<feature type="domain" description="Knr4/Smi1-like" evidence="1">
    <location>
        <begin position="24"/>
        <end position="131"/>
    </location>
</feature>
<evidence type="ECO:0000313" key="2">
    <source>
        <dbReference type="EMBL" id="KRT17976.1"/>
    </source>
</evidence>
<dbReference type="AlphaFoldDB" id="A0A0T5VVY4"/>
<protein>
    <recommendedName>
        <fullName evidence="1">Knr4/Smi1-like domain-containing protein</fullName>
    </recommendedName>
</protein>
<dbReference type="OrthoDB" id="893746at2"/>
<dbReference type="RefSeq" id="WP_057930605.1">
    <property type="nucleotide sequence ID" value="NZ_LMZQ01000001.1"/>
</dbReference>
<proteinExistence type="predicted"/>
<evidence type="ECO:0000313" key="3">
    <source>
        <dbReference type="Proteomes" id="UP000051950"/>
    </source>
</evidence>
<name>A0A0T5VVY4_9SPHI</name>
<keyword evidence="3" id="KW-1185">Reference proteome</keyword>
<dbReference type="Gene3D" id="3.40.1580.10">
    <property type="entry name" value="SMI1/KNR4-like"/>
    <property type="match status" value="1"/>
</dbReference>
<organism evidence="2 3">
    <name type="scientific">Pedobacter ginsenosidimutans</name>
    <dbReference type="NCBI Taxonomy" id="687842"/>
    <lineage>
        <taxon>Bacteria</taxon>
        <taxon>Pseudomonadati</taxon>
        <taxon>Bacteroidota</taxon>
        <taxon>Sphingobacteriia</taxon>
        <taxon>Sphingobacteriales</taxon>
        <taxon>Sphingobacteriaceae</taxon>
        <taxon>Pedobacter</taxon>
    </lineage>
</organism>
<dbReference type="InterPro" id="IPR037883">
    <property type="entry name" value="Knr4/Smi1-like_sf"/>
</dbReference>
<accession>A0A0T5VVY4</accession>
<evidence type="ECO:0000259" key="1">
    <source>
        <dbReference type="Pfam" id="PF09346"/>
    </source>
</evidence>
<dbReference type="EMBL" id="LMZQ01000001">
    <property type="protein sequence ID" value="KRT17976.1"/>
    <property type="molecule type" value="Genomic_DNA"/>
</dbReference>
<reference evidence="2 3" key="1">
    <citation type="submission" date="2015-11" db="EMBL/GenBank/DDBJ databases">
        <title>Sequence of Pedobacter ginsenosidimutans.</title>
        <authorList>
            <person name="Carson E."/>
            <person name="Keyser V."/>
            <person name="Newman J."/>
            <person name="Miller J."/>
        </authorList>
    </citation>
    <scope>NUCLEOTIDE SEQUENCE [LARGE SCALE GENOMIC DNA]</scope>
    <source>
        <strain evidence="2 3">KACC 14530</strain>
    </source>
</reference>
<dbReference type="Proteomes" id="UP000051950">
    <property type="component" value="Unassembled WGS sequence"/>
</dbReference>
<gene>
    <name evidence="2" type="ORF">ASU31_01395</name>
</gene>
<comment type="caution">
    <text evidence="2">The sequence shown here is derived from an EMBL/GenBank/DDBJ whole genome shotgun (WGS) entry which is preliminary data.</text>
</comment>
<dbReference type="InterPro" id="IPR018958">
    <property type="entry name" value="Knr4/Smi1-like_dom"/>
</dbReference>
<sequence length="140" mass="16591">MERFEEILTKYNFTKRTNKPKTTFEESEKIINFKLPNDYKTFALNYSGLEGFIGEQYVRLWDFDEVIEMNTDYQIFEHLPNTLAIGGNGSGEYIAIEQLNDNSLRIVLSPFLIEEEAHIEIGISFTDFLERLENRKEWFE</sequence>
<dbReference type="SUPFAM" id="SSF160631">
    <property type="entry name" value="SMI1/KNR4-like"/>
    <property type="match status" value="1"/>
</dbReference>
<dbReference type="Pfam" id="PF09346">
    <property type="entry name" value="SMI1_KNR4"/>
    <property type="match status" value="1"/>
</dbReference>
<dbReference type="STRING" id="687842.ASU31_01395"/>